<dbReference type="EMBL" id="DS268563">
    <property type="protein sequence ID" value="EFO90189.1"/>
    <property type="molecule type" value="Genomic_DNA"/>
</dbReference>
<feature type="compositionally biased region" description="Low complexity" evidence="1">
    <location>
        <begin position="1"/>
        <end position="15"/>
    </location>
</feature>
<dbReference type="Proteomes" id="UP000008281">
    <property type="component" value="Unassembled WGS sequence"/>
</dbReference>
<dbReference type="HOGENOM" id="CLU_2963002_0_0_1"/>
<dbReference type="InParanoid" id="E3N972"/>
<reference evidence="2" key="1">
    <citation type="submission" date="2007-07" db="EMBL/GenBank/DDBJ databases">
        <title>PCAP assembly of the Caenorhabditis remanei genome.</title>
        <authorList>
            <consortium name="The Caenorhabditis remanei Sequencing Consortium"/>
            <person name="Wilson R.K."/>
        </authorList>
    </citation>
    <scope>NUCLEOTIDE SEQUENCE [LARGE SCALE GENOMIC DNA]</scope>
    <source>
        <strain evidence="2">PB4641</strain>
    </source>
</reference>
<proteinExistence type="predicted"/>
<evidence type="ECO:0000313" key="2">
    <source>
        <dbReference type="EMBL" id="EFO90189.1"/>
    </source>
</evidence>
<feature type="region of interest" description="Disordered" evidence="1">
    <location>
        <begin position="1"/>
        <end position="37"/>
    </location>
</feature>
<name>E3N972_CAERE</name>
<sequence>MLPSSSAPPQQPSSSLDSFGELQINDQEMDSTPQTQVAPQATQLLQETPQQKERQGCFV</sequence>
<evidence type="ECO:0000256" key="1">
    <source>
        <dbReference type="SAM" id="MobiDB-lite"/>
    </source>
</evidence>
<organism evidence="3">
    <name type="scientific">Caenorhabditis remanei</name>
    <name type="common">Caenorhabditis vulgaris</name>
    <dbReference type="NCBI Taxonomy" id="31234"/>
    <lineage>
        <taxon>Eukaryota</taxon>
        <taxon>Metazoa</taxon>
        <taxon>Ecdysozoa</taxon>
        <taxon>Nematoda</taxon>
        <taxon>Chromadorea</taxon>
        <taxon>Rhabditida</taxon>
        <taxon>Rhabditina</taxon>
        <taxon>Rhabditomorpha</taxon>
        <taxon>Rhabditoidea</taxon>
        <taxon>Rhabditidae</taxon>
        <taxon>Peloderinae</taxon>
        <taxon>Caenorhabditis</taxon>
    </lineage>
</organism>
<evidence type="ECO:0000313" key="3">
    <source>
        <dbReference type="Proteomes" id="UP000008281"/>
    </source>
</evidence>
<dbReference type="AlphaFoldDB" id="E3N972"/>
<protein>
    <submittedName>
        <fullName evidence="2">Uncharacterized protein</fullName>
    </submittedName>
</protein>
<accession>E3N972</accession>
<gene>
    <name evidence="2" type="ORF">CRE_24173</name>
</gene>
<keyword evidence="3" id="KW-1185">Reference proteome</keyword>